<dbReference type="PROSITE" id="PS51257">
    <property type="entry name" value="PROKAR_LIPOPROTEIN"/>
    <property type="match status" value="1"/>
</dbReference>
<reference evidence="2" key="1">
    <citation type="journal article" date="2014" name="Int. J. Syst. Evol. Microbiol.">
        <title>Complete genome sequence of Corynebacterium casei LMG S-19264T (=DSM 44701T), isolated from a smear-ripened cheese.</title>
        <authorList>
            <consortium name="US DOE Joint Genome Institute (JGI-PGF)"/>
            <person name="Walter F."/>
            <person name="Albersmeier A."/>
            <person name="Kalinowski J."/>
            <person name="Ruckert C."/>
        </authorList>
    </citation>
    <scope>NUCLEOTIDE SEQUENCE</scope>
    <source>
        <strain evidence="2">CGMCC 1.12751</strain>
    </source>
</reference>
<feature type="domain" description="DUF306" evidence="1">
    <location>
        <begin position="158"/>
        <end position="257"/>
    </location>
</feature>
<dbReference type="Gene3D" id="2.40.128.270">
    <property type="match status" value="1"/>
</dbReference>
<dbReference type="InterPro" id="IPR038670">
    <property type="entry name" value="HslJ-like_sf"/>
</dbReference>
<dbReference type="InterPro" id="IPR053147">
    <property type="entry name" value="Hsp_HslJ-like"/>
</dbReference>
<dbReference type="RefSeq" id="WP_188461071.1">
    <property type="nucleotide sequence ID" value="NZ_BMFQ01000001.1"/>
</dbReference>
<dbReference type="InterPro" id="IPR005184">
    <property type="entry name" value="DUF306_Meta_HslJ"/>
</dbReference>
<proteinExistence type="predicted"/>
<name>A0A917GB96_9FLAO</name>
<accession>A0A917GB96</accession>
<dbReference type="AlphaFoldDB" id="A0A917GB96"/>
<dbReference type="Pfam" id="PF03724">
    <property type="entry name" value="META"/>
    <property type="match status" value="1"/>
</dbReference>
<sequence length="265" mass="30402">MKNYLILTSMILCLILSCKQKKLNNEVVINVKDSIETSISKKEIKTINQKPYFVGSGSEPFWSLEIFSDSIVYRTPTNVVRMPNVKPILAQDSNVKRYQIETESSKMAIQITQKECANDMSGEISPYAVSIEKKQNTETVYETLEGCGKYITDYRLHDIWVLESLNGREITNKDFSQEFPNIEIYSAQNTFLGFAGCNQMNGTIFFEKDLLRFSNLVTTERICGPANKEYEFLRALQSSIRYSIENNRLTLSNPSENLIIFKKVD</sequence>
<organism evidence="2 3">
    <name type="scientific">Bizionia arctica</name>
    <dbReference type="NCBI Taxonomy" id="1495645"/>
    <lineage>
        <taxon>Bacteria</taxon>
        <taxon>Pseudomonadati</taxon>
        <taxon>Bacteroidota</taxon>
        <taxon>Flavobacteriia</taxon>
        <taxon>Flavobacteriales</taxon>
        <taxon>Flavobacteriaceae</taxon>
        <taxon>Bizionia</taxon>
    </lineage>
</organism>
<evidence type="ECO:0000259" key="1">
    <source>
        <dbReference type="Pfam" id="PF03724"/>
    </source>
</evidence>
<dbReference type="PANTHER" id="PTHR35535:SF2">
    <property type="entry name" value="DUF306 DOMAIN-CONTAINING PROTEIN"/>
    <property type="match status" value="1"/>
</dbReference>
<dbReference type="Proteomes" id="UP000625976">
    <property type="component" value="Unassembled WGS sequence"/>
</dbReference>
<dbReference type="EMBL" id="BMFQ01000001">
    <property type="protein sequence ID" value="GGG34230.1"/>
    <property type="molecule type" value="Genomic_DNA"/>
</dbReference>
<keyword evidence="3" id="KW-1185">Reference proteome</keyword>
<comment type="caution">
    <text evidence="2">The sequence shown here is derived from an EMBL/GenBank/DDBJ whole genome shotgun (WGS) entry which is preliminary data.</text>
</comment>
<evidence type="ECO:0000313" key="3">
    <source>
        <dbReference type="Proteomes" id="UP000625976"/>
    </source>
</evidence>
<evidence type="ECO:0000313" key="2">
    <source>
        <dbReference type="EMBL" id="GGG34230.1"/>
    </source>
</evidence>
<reference evidence="2" key="2">
    <citation type="submission" date="2020-09" db="EMBL/GenBank/DDBJ databases">
        <authorList>
            <person name="Sun Q."/>
            <person name="Zhou Y."/>
        </authorList>
    </citation>
    <scope>NUCLEOTIDE SEQUENCE</scope>
    <source>
        <strain evidence="2">CGMCC 1.12751</strain>
    </source>
</reference>
<protein>
    <recommendedName>
        <fullName evidence="1">DUF306 domain-containing protein</fullName>
    </recommendedName>
</protein>
<gene>
    <name evidence="2" type="ORF">GCM10010976_02440</name>
</gene>
<dbReference type="PANTHER" id="PTHR35535">
    <property type="entry name" value="HEAT SHOCK PROTEIN HSLJ"/>
    <property type="match status" value="1"/>
</dbReference>